<accession>A0A0B4CUC3</accession>
<evidence type="ECO:0000313" key="2">
    <source>
        <dbReference type="EMBL" id="KIC60042.1"/>
    </source>
</evidence>
<dbReference type="Proteomes" id="UP000031202">
    <property type="component" value="Unassembled WGS sequence"/>
</dbReference>
<dbReference type="RefSeq" id="WP_036315349.1">
    <property type="nucleotide sequence ID" value="NZ_JWSZ01000001.1"/>
</dbReference>
<reference evidence="2 3" key="1">
    <citation type="submission" date="2014-12" db="EMBL/GenBank/DDBJ databases">
        <title>Genome sequencing of Microbacterium hominis TPW29.</title>
        <authorList>
            <person name="Tan P.W."/>
            <person name="Chan K.-G."/>
        </authorList>
    </citation>
    <scope>NUCLEOTIDE SEQUENCE [LARGE SCALE GENOMIC DNA]</scope>
    <source>
        <strain evidence="2 3">TPW29</strain>
    </source>
</reference>
<evidence type="ECO:0000256" key="1">
    <source>
        <dbReference type="SAM" id="Phobius"/>
    </source>
</evidence>
<feature type="transmembrane region" description="Helical" evidence="1">
    <location>
        <begin position="39"/>
        <end position="59"/>
    </location>
</feature>
<protein>
    <submittedName>
        <fullName evidence="2">Uncharacterized protein</fullName>
    </submittedName>
</protein>
<keyword evidence="1" id="KW-0812">Transmembrane</keyword>
<feature type="transmembrane region" description="Helical" evidence="1">
    <location>
        <begin position="71"/>
        <end position="94"/>
    </location>
</feature>
<comment type="caution">
    <text evidence="2">The sequence shown here is derived from an EMBL/GenBank/DDBJ whole genome shotgun (WGS) entry which is preliminary data.</text>
</comment>
<dbReference type="AlphaFoldDB" id="A0A0B4CUC3"/>
<feature type="transmembrane region" description="Helical" evidence="1">
    <location>
        <begin position="12"/>
        <end position="33"/>
    </location>
</feature>
<sequence>MTLPGLAPRAEYGGIVGVWAAGAVIAIVIGAVAPGEWRAAWMPVGMAACLILAFVVQLVQGHSQGFLRRVALSTLGAFVVMGLIGLGLGLSSMFA</sequence>
<name>A0A0B4CUC3_9MICO</name>
<organism evidence="2 3">
    <name type="scientific">Microbacterium hominis</name>
    <dbReference type="NCBI Taxonomy" id="162426"/>
    <lineage>
        <taxon>Bacteria</taxon>
        <taxon>Bacillati</taxon>
        <taxon>Actinomycetota</taxon>
        <taxon>Actinomycetes</taxon>
        <taxon>Micrococcales</taxon>
        <taxon>Microbacteriaceae</taxon>
        <taxon>Microbacterium</taxon>
    </lineage>
</organism>
<proteinExistence type="predicted"/>
<evidence type="ECO:0000313" key="3">
    <source>
        <dbReference type="Proteomes" id="UP000031202"/>
    </source>
</evidence>
<gene>
    <name evidence="2" type="ORF">RM52_01120</name>
</gene>
<keyword evidence="1" id="KW-1133">Transmembrane helix</keyword>
<dbReference type="EMBL" id="JWSZ01000001">
    <property type="protein sequence ID" value="KIC60042.1"/>
    <property type="molecule type" value="Genomic_DNA"/>
</dbReference>
<keyword evidence="1" id="KW-0472">Membrane</keyword>